<proteinExistence type="predicted"/>
<organism evidence="10 11">
    <name type="scientific">Rotaria magnacalcarata</name>
    <dbReference type="NCBI Taxonomy" id="392030"/>
    <lineage>
        <taxon>Eukaryota</taxon>
        <taxon>Metazoa</taxon>
        <taxon>Spiralia</taxon>
        <taxon>Gnathifera</taxon>
        <taxon>Rotifera</taxon>
        <taxon>Eurotatoria</taxon>
        <taxon>Bdelloidea</taxon>
        <taxon>Philodinida</taxon>
        <taxon>Philodinidae</taxon>
        <taxon>Rotaria</taxon>
    </lineage>
</organism>
<dbReference type="PANTHER" id="PTHR22967">
    <property type="entry name" value="SERINE/THREONINE PROTEIN KINASE"/>
    <property type="match status" value="1"/>
</dbReference>
<accession>A0A8S3B6E1</accession>
<keyword evidence="5" id="KW-0418">Kinase</keyword>
<evidence type="ECO:0000256" key="4">
    <source>
        <dbReference type="ARBA" id="ARBA00022741"/>
    </source>
</evidence>
<comment type="caution">
    <text evidence="10">The sequence shown here is derived from an EMBL/GenBank/DDBJ whole genome shotgun (WGS) entry which is preliminary data.</text>
</comment>
<keyword evidence="2" id="KW-0723">Serine/threonine-protein kinase</keyword>
<dbReference type="GO" id="GO:0045747">
    <property type="term" value="P:positive regulation of Notch signaling pathway"/>
    <property type="evidence" value="ECO:0007669"/>
    <property type="project" value="TreeGrafter"/>
</dbReference>
<sequence>HLTNDDDDDDDDDDENEQDSIYEILLLTEYCSNGSLITRLNEQRSNGISLNERQILRIFADICNAVSACHYRRPQPILHRDIKLENILIDSHQSFVLCDFGSAIMLPASPTNNHQQYQSNQLTTTTIQHLEEEIQRYTTLCYRAPEMIDLYSRLPITLKADIWAMGCLLYKLMFNTMPFGDSILAIQNGTFVIPDDMSQIYTRDLYKFVRFMLEIDTNKRPDIWQ</sequence>
<dbReference type="GO" id="GO:0005737">
    <property type="term" value="C:cytoplasm"/>
    <property type="evidence" value="ECO:0007669"/>
    <property type="project" value="TreeGrafter"/>
</dbReference>
<evidence type="ECO:0000256" key="7">
    <source>
        <dbReference type="ARBA" id="ARBA00047899"/>
    </source>
</evidence>
<evidence type="ECO:0000256" key="8">
    <source>
        <dbReference type="ARBA" id="ARBA00048679"/>
    </source>
</evidence>
<dbReference type="InterPro" id="IPR008271">
    <property type="entry name" value="Ser/Thr_kinase_AS"/>
</dbReference>
<protein>
    <recommendedName>
        <fullName evidence="1">non-specific serine/threonine protein kinase</fullName>
        <ecNumber evidence="1">2.7.11.1</ecNumber>
    </recommendedName>
</protein>
<evidence type="ECO:0000256" key="1">
    <source>
        <dbReference type="ARBA" id="ARBA00012513"/>
    </source>
</evidence>
<dbReference type="Pfam" id="PF00069">
    <property type="entry name" value="Pkinase"/>
    <property type="match status" value="1"/>
</dbReference>
<dbReference type="GO" id="GO:2000369">
    <property type="term" value="P:regulation of clathrin-dependent endocytosis"/>
    <property type="evidence" value="ECO:0007669"/>
    <property type="project" value="TreeGrafter"/>
</dbReference>
<dbReference type="PANTHER" id="PTHR22967:SF57">
    <property type="entry name" value="AUXILIN, ISOFORM A-RELATED"/>
    <property type="match status" value="1"/>
</dbReference>
<gene>
    <name evidence="10" type="ORF">SMN809_LOCUS46962</name>
</gene>
<dbReference type="GO" id="GO:0035612">
    <property type="term" value="F:AP-2 adaptor complex binding"/>
    <property type="evidence" value="ECO:0007669"/>
    <property type="project" value="TreeGrafter"/>
</dbReference>
<feature type="domain" description="Protein kinase" evidence="9">
    <location>
        <begin position="1"/>
        <end position="225"/>
    </location>
</feature>
<name>A0A8S3B6E1_9BILA</name>
<dbReference type="Proteomes" id="UP000676336">
    <property type="component" value="Unassembled WGS sequence"/>
</dbReference>
<dbReference type="PROSITE" id="PS00108">
    <property type="entry name" value="PROTEIN_KINASE_ST"/>
    <property type="match status" value="1"/>
</dbReference>
<dbReference type="PROSITE" id="PS50011">
    <property type="entry name" value="PROTEIN_KINASE_DOM"/>
    <property type="match status" value="1"/>
</dbReference>
<keyword evidence="3" id="KW-0808">Transferase</keyword>
<keyword evidence="6" id="KW-0067">ATP-binding</keyword>
<dbReference type="InterPro" id="IPR000719">
    <property type="entry name" value="Prot_kinase_dom"/>
</dbReference>
<comment type="catalytic activity">
    <reaction evidence="7">
        <text>L-threonyl-[protein] + ATP = O-phospho-L-threonyl-[protein] + ADP + H(+)</text>
        <dbReference type="Rhea" id="RHEA:46608"/>
        <dbReference type="Rhea" id="RHEA-COMP:11060"/>
        <dbReference type="Rhea" id="RHEA-COMP:11605"/>
        <dbReference type="ChEBI" id="CHEBI:15378"/>
        <dbReference type="ChEBI" id="CHEBI:30013"/>
        <dbReference type="ChEBI" id="CHEBI:30616"/>
        <dbReference type="ChEBI" id="CHEBI:61977"/>
        <dbReference type="ChEBI" id="CHEBI:456216"/>
        <dbReference type="EC" id="2.7.11.1"/>
    </reaction>
</comment>
<dbReference type="EC" id="2.7.11.1" evidence="1"/>
<comment type="catalytic activity">
    <reaction evidence="8">
        <text>L-seryl-[protein] + ATP = O-phospho-L-seryl-[protein] + ADP + H(+)</text>
        <dbReference type="Rhea" id="RHEA:17989"/>
        <dbReference type="Rhea" id="RHEA-COMP:9863"/>
        <dbReference type="Rhea" id="RHEA-COMP:11604"/>
        <dbReference type="ChEBI" id="CHEBI:15378"/>
        <dbReference type="ChEBI" id="CHEBI:29999"/>
        <dbReference type="ChEBI" id="CHEBI:30616"/>
        <dbReference type="ChEBI" id="CHEBI:83421"/>
        <dbReference type="ChEBI" id="CHEBI:456216"/>
        <dbReference type="EC" id="2.7.11.1"/>
    </reaction>
</comment>
<evidence type="ECO:0000259" key="9">
    <source>
        <dbReference type="PROSITE" id="PS50011"/>
    </source>
</evidence>
<dbReference type="GO" id="GO:0005524">
    <property type="term" value="F:ATP binding"/>
    <property type="evidence" value="ECO:0007669"/>
    <property type="project" value="UniProtKB-KW"/>
</dbReference>
<evidence type="ECO:0000313" key="10">
    <source>
        <dbReference type="EMBL" id="CAF4795779.1"/>
    </source>
</evidence>
<dbReference type="AlphaFoldDB" id="A0A8S3B6E1"/>
<evidence type="ECO:0000256" key="6">
    <source>
        <dbReference type="ARBA" id="ARBA00022840"/>
    </source>
</evidence>
<dbReference type="GO" id="GO:0004674">
    <property type="term" value="F:protein serine/threonine kinase activity"/>
    <property type="evidence" value="ECO:0007669"/>
    <property type="project" value="UniProtKB-KW"/>
</dbReference>
<feature type="non-terminal residue" evidence="10">
    <location>
        <position position="1"/>
    </location>
</feature>
<reference evidence="10" key="1">
    <citation type="submission" date="2021-02" db="EMBL/GenBank/DDBJ databases">
        <authorList>
            <person name="Nowell W R."/>
        </authorList>
    </citation>
    <scope>NUCLEOTIDE SEQUENCE</scope>
</reference>
<evidence type="ECO:0000256" key="5">
    <source>
        <dbReference type="ARBA" id="ARBA00022777"/>
    </source>
</evidence>
<dbReference type="EMBL" id="CAJOBI010147357">
    <property type="protein sequence ID" value="CAF4795779.1"/>
    <property type="molecule type" value="Genomic_DNA"/>
</dbReference>
<dbReference type="Gene3D" id="1.10.510.10">
    <property type="entry name" value="Transferase(Phosphotransferase) domain 1"/>
    <property type="match status" value="1"/>
</dbReference>
<dbReference type="InterPro" id="IPR011009">
    <property type="entry name" value="Kinase-like_dom_sf"/>
</dbReference>
<dbReference type="SUPFAM" id="SSF56112">
    <property type="entry name" value="Protein kinase-like (PK-like)"/>
    <property type="match status" value="1"/>
</dbReference>
<feature type="non-terminal residue" evidence="10">
    <location>
        <position position="225"/>
    </location>
</feature>
<dbReference type="SMART" id="SM00220">
    <property type="entry name" value="S_TKc"/>
    <property type="match status" value="1"/>
</dbReference>
<evidence type="ECO:0000313" key="11">
    <source>
        <dbReference type="Proteomes" id="UP000676336"/>
    </source>
</evidence>
<evidence type="ECO:0000256" key="2">
    <source>
        <dbReference type="ARBA" id="ARBA00022527"/>
    </source>
</evidence>
<keyword evidence="4" id="KW-0547">Nucleotide-binding</keyword>
<evidence type="ECO:0000256" key="3">
    <source>
        <dbReference type="ARBA" id="ARBA00022679"/>
    </source>
</evidence>